<organism evidence="4">
    <name type="scientific">Tanacetum cinerariifolium</name>
    <name type="common">Dalmatian daisy</name>
    <name type="synonym">Chrysanthemum cinerariifolium</name>
    <dbReference type="NCBI Taxonomy" id="118510"/>
    <lineage>
        <taxon>Eukaryota</taxon>
        <taxon>Viridiplantae</taxon>
        <taxon>Streptophyta</taxon>
        <taxon>Embryophyta</taxon>
        <taxon>Tracheophyta</taxon>
        <taxon>Spermatophyta</taxon>
        <taxon>Magnoliopsida</taxon>
        <taxon>eudicotyledons</taxon>
        <taxon>Gunneridae</taxon>
        <taxon>Pentapetalae</taxon>
        <taxon>asterids</taxon>
        <taxon>campanulids</taxon>
        <taxon>Asterales</taxon>
        <taxon>Asteraceae</taxon>
        <taxon>Asteroideae</taxon>
        <taxon>Anthemideae</taxon>
        <taxon>Anthemidinae</taxon>
        <taxon>Tanacetum</taxon>
    </lineage>
</organism>
<dbReference type="InterPro" id="IPR041577">
    <property type="entry name" value="RT_RNaseH_2"/>
</dbReference>
<dbReference type="InterPro" id="IPR043502">
    <property type="entry name" value="DNA/RNA_pol_sf"/>
</dbReference>
<name>A0A6L2ME33_TANCI</name>
<feature type="domain" description="Reverse transcriptase/retrotransposon-derived protein RNase H-like" evidence="3">
    <location>
        <begin position="154"/>
        <end position="202"/>
    </location>
</feature>
<accession>A0A6L2ME33</accession>
<feature type="region of interest" description="Disordered" evidence="1">
    <location>
        <begin position="333"/>
        <end position="378"/>
    </location>
</feature>
<dbReference type="CDD" id="cd00303">
    <property type="entry name" value="retropepsin_like"/>
    <property type="match status" value="1"/>
</dbReference>
<evidence type="ECO:0000313" key="4">
    <source>
        <dbReference type="EMBL" id="GEU72243.1"/>
    </source>
</evidence>
<dbReference type="InterPro" id="IPR013103">
    <property type="entry name" value="RVT_2"/>
</dbReference>
<dbReference type="Gene3D" id="3.30.70.270">
    <property type="match status" value="1"/>
</dbReference>
<sequence>TFLLNNHYASILFDSGSDRSFVDTKFSSMLVIDPVKTDTSYEVELADGRVVSTDTALKGCTLTLVSHIFKIDLMPIELGTFDIITEIEEKRLEDVPVIPDFFKVFPDDLRGLPPPRKVEFRIDLVPEAAPVARASYRLAPSDMREFSKDKKHEWGKEDEEAFQTLKQKLCSAPILALPEGTKDSVVYCDASVMGYGVVLIPQLRSTQMKDKVMPNNSQVKDKKNEVEDHHRTSSISNKTKFVTTCNDNLKSKTSNVNVVCATCRKCLVDSDHFACVTKLLNDVNARTKKYNEVPISTRKPKDTIAPSQQELDLLFGALYDEFFIEGTSSVNKYSSSTNNSRQQDTPPTTNIQSSTEPTTLTTNVRAEENNDNQSEDTQFQQDEFINPLCTSIREVAESSLQNINNLNMHTYNQPQHSEYRWTKDHPLSHVCGNPSKRVQTRRQLATDPKAIHKELHQFDRLQVWELVDKPFGKNVIKLKWLWKNKKDENQTMDVKMAFLIGPLKEEVYVAQPDWFVDPHHPDKVYRLRKALYGLKQAPRAWYDELLNFLMSNGFTKDGDGGEPAVVVAWWTWRRWWWFEDGDEKEMVNVVETQRGEEIMTMVVGWLRCGGRKWLESGRRIGDSAEKFGGEMCVC</sequence>
<dbReference type="EMBL" id="BKCJ010006452">
    <property type="protein sequence ID" value="GEU72243.1"/>
    <property type="molecule type" value="Genomic_DNA"/>
</dbReference>
<feature type="domain" description="Reverse transcriptase Ty1/copia-type" evidence="2">
    <location>
        <begin position="491"/>
        <end position="557"/>
    </location>
</feature>
<dbReference type="Pfam" id="PF17919">
    <property type="entry name" value="RT_RNaseH_2"/>
    <property type="match status" value="1"/>
</dbReference>
<evidence type="ECO:0000259" key="3">
    <source>
        <dbReference type="Pfam" id="PF17919"/>
    </source>
</evidence>
<gene>
    <name evidence="4" type="ORF">Tci_044221</name>
</gene>
<evidence type="ECO:0000256" key="1">
    <source>
        <dbReference type="SAM" id="MobiDB-lite"/>
    </source>
</evidence>
<feature type="non-terminal residue" evidence="4">
    <location>
        <position position="1"/>
    </location>
</feature>
<dbReference type="AlphaFoldDB" id="A0A6L2ME33"/>
<comment type="caution">
    <text evidence="4">The sequence shown here is derived from an EMBL/GenBank/DDBJ whole genome shotgun (WGS) entry which is preliminary data.</text>
</comment>
<dbReference type="Pfam" id="PF08284">
    <property type="entry name" value="RVP_2"/>
    <property type="match status" value="1"/>
</dbReference>
<dbReference type="SUPFAM" id="SSF56672">
    <property type="entry name" value="DNA/RNA polymerases"/>
    <property type="match status" value="1"/>
</dbReference>
<dbReference type="PANTHER" id="PTHR15503">
    <property type="entry name" value="LDOC1 RELATED"/>
    <property type="match status" value="1"/>
</dbReference>
<dbReference type="InterPro" id="IPR032567">
    <property type="entry name" value="RTL1-rel"/>
</dbReference>
<feature type="compositionally biased region" description="Polar residues" evidence="1">
    <location>
        <begin position="333"/>
        <end position="364"/>
    </location>
</feature>
<evidence type="ECO:0008006" key="5">
    <source>
        <dbReference type="Google" id="ProtNLM"/>
    </source>
</evidence>
<reference evidence="4" key="1">
    <citation type="journal article" date="2019" name="Sci. Rep.">
        <title>Draft genome of Tanacetum cinerariifolium, the natural source of mosquito coil.</title>
        <authorList>
            <person name="Yamashiro T."/>
            <person name="Shiraishi A."/>
            <person name="Satake H."/>
            <person name="Nakayama K."/>
        </authorList>
    </citation>
    <scope>NUCLEOTIDE SEQUENCE</scope>
</reference>
<protein>
    <recommendedName>
        <fullName evidence="5">Reverse transcriptase domain-containing protein</fullName>
    </recommendedName>
</protein>
<evidence type="ECO:0000259" key="2">
    <source>
        <dbReference type="Pfam" id="PF07727"/>
    </source>
</evidence>
<proteinExistence type="predicted"/>
<dbReference type="Pfam" id="PF07727">
    <property type="entry name" value="RVT_2"/>
    <property type="match status" value="1"/>
</dbReference>
<dbReference type="PANTHER" id="PTHR15503:SF45">
    <property type="entry name" value="RNA-DIRECTED DNA POLYMERASE HOMOLOG"/>
    <property type="match status" value="1"/>
</dbReference>
<dbReference type="InterPro" id="IPR043128">
    <property type="entry name" value="Rev_trsase/Diguanyl_cyclase"/>
</dbReference>